<dbReference type="RefSeq" id="XP_001314998.1">
    <property type="nucleotide sequence ID" value="XM_001314963.1"/>
</dbReference>
<gene>
    <name evidence="2" type="ORF">TVAG_370030</name>
</gene>
<reference evidence="2" key="2">
    <citation type="journal article" date="2007" name="Science">
        <title>Draft genome sequence of the sexually transmitted pathogen Trichomonas vaginalis.</title>
        <authorList>
            <person name="Carlton J.M."/>
            <person name="Hirt R.P."/>
            <person name="Silva J.C."/>
            <person name="Delcher A.L."/>
            <person name="Schatz M."/>
            <person name="Zhao Q."/>
            <person name="Wortman J.R."/>
            <person name="Bidwell S.L."/>
            <person name="Alsmark U.C.M."/>
            <person name="Besteiro S."/>
            <person name="Sicheritz-Ponten T."/>
            <person name="Noel C.J."/>
            <person name="Dacks J.B."/>
            <person name="Foster P.G."/>
            <person name="Simillion C."/>
            <person name="Van de Peer Y."/>
            <person name="Miranda-Saavedra D."/>
            <person name="Barton G.J."/>
            <person name="Westrop G.D."/>
            <person name="Mueller S."/>
            <person name="Dessi D."/>
            <person name="Fiori P.L."/>
            <person name="Ren Q."/>
            <person name="Paulsen I."/>
            <person name="Zhang H."/>
            <person name="Bastida-Corcuera F.D."/>
            <person name="Simoes-Barbosa A."/>
            <person name="Brown M.T."/>
            <person name="Hayes R.D."/>
            <person name="Mukherjee M."/>
            <person name="Okumura C.Y."/>
            <person name="Schneider R."/>
            <person name="Smith A.J."/>
            <person name="Vanacova S."/>
            <person name="Villalvazo M."/>
            <person name="Haas B.J."/>
            <person name="Pertea M."/>
            <person name="Feldblyum T.V."/>
            <person name="Utterback T.R."/>
            <person name="Shu C.L."/>
            <person name="Osoegawa K."/>
            <person name="de Jong P.J."/>
            <person name="Hrdy I."/>
            <person name="Horvathova L."/>
            <person name="Zubacova Z."/>
            <person name="Dolezal P."/>
            <person name="Malik S.B."/>
            <person name="Logsdon J.M. Jr."/>
            <person name="Henze K."/>
            <person name="Gupta A."/>
            <person name="Wang C.C."/>
            <person name="Dunne R.L."/>
            <person name="Upcroft J.A."/>
            <person name="Upcroft P."/>
            <person name="White O."/>
            <person name="Salzberg S.L."/>
            <person name="Tang P."/>
            <person name="Chiu C.-H."/>
            <person name="Lee Y.-S."/>
            <person name="Embley T.M."/>
            <person name="Coombs G.H."/>
            <person name="Mottram J.C."/>
            <person name="Tachezy J."/>
            <person name="Fraser-Liggett C.M."/>
            <person name="Johnson P.J."/>
        </authorList>
    </citation>
    <scope>NUCLEOTIDE SEQUENCE [LARGE SCALE GENOMIC DNA]</scope>
    <source>
        <strain evidence="2">G3</strain>
    </source>
</reference>
<dbReference type="OrthoDB" id="10582277at2759"/>
<dbReference type="InParanoid" id="A2EX55"/>
<feature type="compositionally biased region" description="Basic and acidic residues" evidence="1">
    <location>
        <begin position="19"/>
        <end position="31"/>
    </location>
</feature>
<feature type="region of interest" description="Disordered" evidence="1">
    <location>
        <begin position="1"/>
        <end position="31"/>
    </location>
</feature>
<dbReference type="Proteomes" id="UP000001542">
    <property type="component" value="Unassembled WGS sequence"/>
</dbReference>
<dbReference type="EMBL" id="DS113525">
    <property type="protein sequence ID" value="EAY02775.1"/>
    <property type="molecule type" value="Genomic_DNA"/>
</dbReference>
<dbReference type="AlphaFoldDB" id="A2EX55"/>
<dbReference type="KEGG" id="tva:4760615"/>
<proteinExistence type="predicted"/>
<name>A2EX55_TRIV3</name>
<feature type="compositionally biased region" description="Acidic residues" evidence="1">
    <location>
        <begin position="1"/>
        <end position="12"/>
    </location>
</feature>
<reference evidence="2" key="1">
    <citation type="submission" date="2006-10" db="EMBL/GenBank/DDBJ databases">
        <authorList>
            <person name="Amadeo P."/>
            <person name="Zhao Q."/>
            <person name="Wortman J."/>
            <person name="Fraser-Liggett C."/>
            <person name="Carlton J."/>
        </authorList>
    </citation>
    <scope>NUCLEOTIDE SEQUENCE</scope>
    <source>
        <strain evidence="2">G3</strain>
    </source>
</reference>
<sequence>MFEMDSDSDDETFGLTKPKVIEQRNDPKKQPRREKFFDHTDENNFFPDINQVLQKLDTNECIKPAKILRNPFKQELKASNQRLAQIKRGVPLMNIIPHELTIYPLLEEKLKYNGVADVISELPQDYKAGLIKKVDFVIPVRDKQVRPPPLSARINTADQITKRIQRLITKGDRLALKYHNEVISNINHANQRRARVMKQFNSDLNKYGFREASRRAQRASQKSRLRIISNHPWWPEFIDYAFSNSVTSEENQLIHDIAETENLNGPKLMGFIKDILENYQNPYRSMELIRWINNRCKIIDDNVLSIMNDQGMFSPESSKGHGIRRMNSVIYN</sequence>
<protein>
    <submittedName>
        <fullName evidence="2">Uncharacterized protein</fullName>
    </submittedName>
</protein>
<evidence type="ECO:0000313" key="3">
    <source>
        <dbReference type="Proteomes" id="UP000001542"/>
    </source>
</evidence>
<dbReference type="VEuPathDB" id="TrichDB:TVAGG3_0860110"/>
<evidence type="ECO:0000313" key="2">
    <source>
        <dbReference type="EMBL" id="EAY02775.1"/>
    </source>
</evidence>
<dbReference type="VEuPathDB" id="TrichDB:TVAG_370030"/>
<organism evidence="2 3">
    <name type="scientific">Trichomonas vaginalis (strain ATCC PRA-98 / G3)</name>
    <dbReference type="NCBI Taxonomy" id="412133"/>
    <lineage>
        <taxon>Eukaryota</taxon>
        <taxon>Metamonada</taxon>
        <taxon>Parabasalia</taxon>
        <taxon>Trichomonadida</taxon>
        <taxon>Trichomonadidae</taxon>
        <taxon>Trichomonas</taxon>
    </lineage>
</organism>
<keyword evidence="3" id="KW-1185">Reference proteome</keyword>
<evidence type="ECO:0000256" key="1">
    <source>
        <dbReference type="SAM" id="MobiDB-lite"/>
    </source>
</evidence>
<accession>A2EX55</accession>